<dbReference type="EC" id="3.1.-.-" evidence="8"/>
<evidence type="ECO:0000256" key="5">
    <source>
        <dbReference type="ARBA" id="ARBA00022801"/>
    </source>
</evidence>
<dbReference type="GO" id="GO:0016787">
    <property type="term" value="F:hydrolase activity"/>
    <property type="evidence" value="ECO:0007669"/>
    <property type="project" value="UniProtKB-KW"/>
</dbReference>
<comment type="function">
    <text evidence="8">Toxic component of a toxin-antitoxin (TA) system. An RNase.</text>
</comment>
<organism evidence="10 11">
    <name type="scientific">Labrys okinawensis</name>
    <dbReference type="NCBI Taxonomy" id="346911"/>
    <lineage>
        <taxon>Bacteria</taxon>
        <taxon>Pseudomonadati</taxon>
        <taxon>Pseudomonadota</taxon>
        <taxon>Alphaproteobacteria</taxon>
        <taxon>Hyphomicrobiales</taxon>
        <taxon>Xanthobacteraceae</taxon>
        <taxon>Labrys</taxon>
    </lineage>
</organism>
<dbReference type="SUPFAM" id="SSF88723">
    <property type="entry name" value="PIN domain-like"/>
    <property type="match status" value="1"/>
</dbReference>
<feature type="domain" description="PIN" evidence="9">
    <location>
        <begin position="4"/>
        <end position="126"/>
    </location>
</feature>
<dbReference type="Pfam" id="PF01850">
    <property type="entry name" value="PIN"/>
    <property type="match status" value="1"/>
</dbReference>
<keyword evidence="2 8" id="KW-1277">Toxin-antitoxin system</keyword>
<evidence type="ECO:0000259" key="9">
    <source>
        <dbReference type="Pfam" id="PF01850"/>
    </source>
</evidence>
<comment type="caution">
    <text evidence="8">Lacks conserved residue(s) required for the propagation of feature annotation.</text>
</comment>
<proteinExistence type="inferred from homology"/>
<comment type="cofactor">
    <cofactor evidence="1 8">
        <name>Mg(2+)</name>
        <dbReference type="ChEBI" id="CHEBI:18420"/>
    </cofactor>
</comment>
<accession>A0A2S9QA20</accession>
<keyword evidence="11" id="KW-1185">Reference proteome</keyword>
<evidence type="ECO:0000256" key="7">
    <source>
        <dbReference type="ARBA" id="ARBA00038093"/>
    </source>
</evidence>
<dbReference type="RefSeq" id="WP_105863485.1">
    <property type="nucleotide sequence ID" value="NZ_PUEJ01000006.1"/>
</dbReference>
<evidence type="ECO:0000256" key="6">
    <source>
        <dbReference type="ARBA" id="ARBA00022842"/>
    </source>
</evidence>
<keyword evidence="6 8" id="KW-0460">Magnesium</keyword>
<evidence type="ECO:0000256" key="1">
    <source>
        <dbReference type="ARBA" id="ARBA00001946"/>
    </source>
</evidence>
<dbReference type="PANTHER" id="PTHR33653:SF1">
    <property type="entry name" value="RIBONUCLEASE VAPC2"/>
    <property type="match status" value="1"/>
</dbReference>
<feature type="binding site" evidence="8">
    <location>
        <position position="7"/>
    </location>
    <ligand>
        <name>Mg(2+)</name>
        <dbReference type="ChEBI" id="CHEBI:18420"/>
    </ligand>
</feature>
<dbReference type="InterPro" id="IPR029060">
    <property type="entry name" value="PIN-like_dom_sf"/>
</dbReference>
<dbReference type="GO" id="GO:0000287">
    <property type="term" value="F:magnesium ion binding"/>
    <property type="evidence" value="ECO:0007669"/>
    <property type="project" value="UniProtKB-UniRule"/>
</dbReference>
<dbReference type="OrthoDB" id="9796690at2"/>
<dbReference type="InterPro" id="IPR002716">
    <property type="entry name" value="PIN_dom"/>
</dbReference>
<dbReference type="EMBL" id="PUEJ01000006">
    <property type="protein sequence ID" value="PRH86189.1"/>
    <property type="molecule type" value="Genomic_DNA"/>
</dbReference>
<dbReference type="CDD" id="cd18745">
    <property type="entry name" value="PIN_VapC4-5_FitB-like"/>
    <property type="match status" value="1"/>
</dbReference>
<gene>
    <name evidence="8" type="primary">vapC</name>
    <name evidence="10" type="ORF">C5L14_18265</name>
</gene>
<dbReference type="PANTHER" id="PTHR33653">
    <property type="entry name" value="RIBONUCLEASE VAPC2"/>
    <property type="match status" value="1"/>
</dbReference>
<keyword evidence="8" id="KW-0800">Toxin</keyword>
<name>A0A2S9QA20_9HYPH</name>
<evidence type="ECO:0000313" key="11">
    <source>
        <dbReference type="Proteomes" id="UP000237682"/>
    </source>
</evidence>
<evidence type="ECO:0000256" key="8">
    <source>
        <dbReference type="HAMAP-Rule" id="MF_00265"/>
    </source>
</evidence>
<dbReference type="GO" id="GO:0090729">
    <property type="term" value="F:toxin activity"/>
    <property type="evidence" value="ECO:0007669"/>
    <property type="project" value="UniProtKB-KW"/>
</dbReference>
<dbReference type="Gene3D" id="3.40.50.1010">
    <property type="entry name" value="5'-nuclease"/>
    <property type="match status" value="1"/>
</dbReference>
<sequence length="150" mass="16786">MIRYLIDTNAIIALKNQRSRPLLDRILACKPGEIALSTIVLHELYYGAYRSQKLERNLEVIRLIKRDFEVLDLDDGDAREAGDIRAALATAGTPIGPYNLLIAGQAIARSLTLVSNNVGEFSRIPRLRLEDWTLPSATGFHETWDPSAKK</sequence>
<evidence type="ECO:0000313" key="10">
    <source>
        <dbReference type="EMBL" id="PRH86189.1"/>
    </source>
</evidence>
<keyword evidence="4 8" id="KW-0479">Metal-binding</keyword>
<dbReference type="InterPro" id="IPR050556">
    <property type="entry name" value="Type_II_TA_system_RNase"/>
</dbReference>
<reference evidence="10 11" key="1">
    <citation type="submission" date="2018-02" db="EMBL/GenBank/DDBJ databases">
        <title>Whole genome sequencing of endophytic bacterium.</title>
        <authorList>
            <person name="Eedara R."/>
            <person name="Podile A.R."/>
        </authorList>
    </citation>
    <scope>NUCLEOTIDE SEQUENCE [LARGE SCALE GENOMIC DNA]</scope>
    <source>
        <strain evidence="10 11">RP1T</strain>
    </source>
</reference>
<evidence type="ECO:0000256" key="2">
    <source>
        <dbReference type="ARBA" id="ARBA00022649"/>
    </source>
</evidence>
<evidence type="ECO:0000256" key="4">
    <source>
        <dbReference type="ARBA" id="ARBA00022723"/>
    </source>
</evidence>
<comment type="caution">
    <text evidence="10">The sequence shown here is derived from an EMBL/GenBank/DDBJ whole genome shotgun (WGS) entry which is preliminary data.</text>
</comment>
<protein>
    <recommendedName>
        <fullName evidence="8">Ribonuclease VapC</fullName>
        <shortName evidence="8">RNase VapC</shortName>
        <ecNumber evidence="8">3.1.-.-</ecNumber>
    </recommendedName>
    <alternativeName>
        <fullName evidence="8">Toxin VapC</fullName>
    </alternativeName>
</protein>
<comment type="similarity">
    <text evidence="7 8">Belongs to the PINc/VapC protein family.</text>
</comment>
<dbReference type="InterPro" id="IPR022907">
    <property type="entry name" value="VapC_family"/>
</dbReference>
<keyword evidence="5 8" id="KW-0378">Hydrolase</keyword>
<dbReference type="GO" id="GO:0004540">
    <property type="term" value="F:RNA nuclease activity"/>
    <property type="evidence" value="ECO:0007669"/>
    <property type="project" value="InterPro"/>
</dbReference>
<dbReference type="Proteomes" id="UP000237682">
    <property type="component" value="Unassembled WGS sequence"/>
</dbReference>
<dbReference type="AlphaFoldDB" id="A0A2S9QA20"/>
<keyword evidence="3 8" id="KW-0540">Nuclease</keyword>
<evidence type="ECO:0000256" key="3">
    <source>
        <dbReference type="ARBA" id="ARBA00022722"/>
    </source>
</evidence>
<dbReference type="HAMAP" id="MF_00265">
    <property type="entry name" value="VapC_Nob1"/>
    <property type="match status" value="1"/>
</dbReference>